<dbReference type="Proteomes" id="UP000030645">
    <property type="component" value="Unassembled WGS sequence"/>
</dbReference>
<protein>
    <submittedName>
        <fullName evidence="1">Uncharacterized protein</fullName>
    </submittedName>
</protein>
<evidence type="ECO:0000313" key="1">
    <source>
        <dbReference type="EMBL" id="EXB38216.1"/>
    </source>
</evidence>
<evidence type="ECO:0000313" key="2">
    <source>
        <dbReference type="Proteomes" id="UP000030645"/>
    </source>
</evidence>
<organism evidence="1 2">
    <name type="scientific">Morus notabilis</name>
    <dbReference type="NCBI Taxonomy" id="981085"/>
    <lineage>
        <taxon>Eukaryota</taxon>
        <taxon>Viridiplantae</taxon>
        <taxon>Streptophyta</taxon>
        <taxon>Embryophyta</taxon>
        <taxon>Tracheophyta</taxon>
        <taxon>Spermatophyta</taxon>
        <taxon>Magnoliopsida</taxon>
        <taxon>eudicotyledons</taxon>
        <taxon>Gunneridae</taxon>
        <taxon>Pentapetalae</taxon>
        <taxon>rosids</taxon>
        <taxon>fabids</taxon>
        <taxon>Rosales</taxon>
        <taxon>Moraceae</taxon>
        <taxon>Moreae</taxon>
        <taxon>Morus</taxon>
    </lineage>
</organism>
<gene>
    <name evidence="1" type="ORF">L484_006315</name>
</gene>
<accession>W9R4X9</accession>
<dbReference type="AlphaFoldDB" id="W9R4X9"/>
<dbReference type="EMBL" id="KE343684">
    <property type="protein sequence ID" value="EXB38216.1"/>
    <property type="molecule type" value="Genomic_DNA"/>
</dbReference>
<keyword evidence="2" id="KW-1185">Reference proteome</keyword>
<reference evidence="2" key="1">
    <citation type="submission" date="2013-01" db="EMBL/GenBank/DDBJ databases">
        <title>Draft Genome Sequence of a Mulberry Tree, Morus notabilis C.K. Schneid.</title>
        <authorList>
            <person name="He N."/>
            <person name="Zhao S."/>
        </authorList>
    </citation>
    <scope>NUCLEOTIDE SEQUENCE</scope>
</reference>
<name>W9R4X9_9ROSA</name>
<sequence length="64" mass="6655">MAPVLVGPDMSIGIALLRPVESITTISVQLQSVNHALEAVLAHLCPTPAIGATCQPYISACQGW</sequence>
<proteinExistence type="predicted"/>